<evidence type="ECO:0000256" key="1">
    <source>
        <dbReference type="SAM" id="SignalP"/>
    </source>
</evidence>
<organism evidence="2 3">
    <name type="scientific">Prevotella bivia DNF00320</name>
    <dbReference type="NCBI Taxonomy" id="1401068"/>
    <lineage>
        <taxon>Bacteria</taxon>
        <taxon>Pseudomonadati</taxon>
        <taxon>Bacteroidota</taxon>
        <taxon>Bacteroidia</taxon>
        <taxon>Bacteroidales</taxon>
        <taxon>Prevotellaceae</taxon>
        <taxon>Prevotella</taxon>
    </lineage>
</organism>
<evidence type="ECO:0008006" key="4">
    <source>
        <dbReference type="Google" id="ProtNLM"/>
    </source>
</evidence>
<proteinExistence type="predicted"/>
<dbReference type="AlphaFoldDB" id="A0A096BMA4"/>
<evidence type="ECO:0000313" key="3">
    <source>
        <dbReference type="Proteomes" id="UP000029525"/>
    </source>
</evidence>
<accession>A0A096BMA4</accession>
<feature type="chain" id="PRO_5001925958" description="Lipoprotein" evidence="1">
    <location>
        <begin position="30"/>
        <end position="838"/>
    </location>
</feature>
<dbReference type="RefSeq" id="WP_036868019.1">
    <property type="nucleotide sequence ID" value="NZ_JRNQ01000066.1"/>
</dbReference>
<feature type="signal peptide" evidence="1">
    <location>
        <begin position="1"/>
        <end position="29"/>
    </location>
</feature>
<gene>
    <name evidence="2" type="ORF">HMPREF0647_08995</name>
</gene>
<comment type="caution">
    <text evidence="2">The sequence shown here is derived from an EMBL/GenBank/DDBJ whole genome shotgun (WGS) entry which is preliminary data.</text>
</comment>
<dbReference type="OrthoDB" id="1076130at2"/>
<protein>
    <recommendedName>
        <fullName evidence="4">Lipoprotein</fullName>
    </recommendedName>
</protein>
<name>A0A096BMA4_9BACT</name>
<evidence type="ECO:0000313" key="2">
    <source>
        <dbReference type="EMBL" id="KGF43782.1"/>
    </source>
</evidence>
<dbReference type="EMBL" id="JRNQ01000066">
    <property type="protein sequence ID" value="KGF43782.1"/>
    <property type="molecule type" value="Genomic_DNA"/>
</dbReference>
<sequence>MTPFTFIIKRKAYALAALVALTCAGLASCTDDNLVNNNGGGEKVNPADAKLATTTVTFSADAGMQLPNVTRAMDPDAPATRAVSVNDRYMPLADGSNLKARVFVVKVDENSKKMINGKQAMDPDKVIMGAGEVSWNKIQQIAGGGVSLRSDANLLDLTWLDKSVLIKPGEDWYICGIIGGEYDKSVENEANTETNLEKKKLYNQLYHFYVKMNPSNDHNTRDAKGNLRVTAAFSTGWTKLTVKKTNQIDLRNWAFKAMGTLIRFKVKRDPTLVKPEAHKYTFASSQLTANGGFMMMPLSLFTKDPDYYKMECDKGLDCEIRPWEQDIDHNFYWQYKSDNRLHFNNITDTDPGTEDATEYGTPIYEYRYTYDANTMRDNKADKDYDEFYVWGMPIPYPNYNGTTQLTAERGSFMLGRKQPKNSKYDYADEWLYAKAVNPETNSNEYKLIDFAKQRGKGFTAEVGVCRPRFSTVEKGGKLKYAWPNPLERLAVTNSKTNEKGWHDTNTQHSSETGYGNVPNWALKQADFKMNFVVGDKKYLPANYHAPNSEEWGVAIPNIYTTIYDRFLVKDLLSWDYIKPGATPWLEMYNPGKDDMRPHITAGETHNTNKTPILEELYWADYPAFYSYFMQDKRMGEMFAIRFDGTRKEAKYKGEQYTLGQRYRCAYRWRLVNMGGSPESNDDTKCMRLVVQSRWIGSANVTLRDLTDEKWWGESSPNNPLFQTDCYRVLPCAGDPFTGKGRQWFVSYWSRTRWKTASGTDDYYNNKTFCFRRICKDGFDRGHNDGLKCHLPVRLIVNRDVDEFGNEAPRKKQRDKDEKLLISRKADEKVTNWTWTPKY</sequence>
<dbReference type="Proteomes" id="UP000029525">
    <property type="component" value="Unassembled WGS sequence"/>
</dbReference>
<reference evidence="2 3" key="1">
    <citation type="submission" date="2014-07" db="EMBL/GenBank/DDBJ databases">
        <authorList>
            <person name="McCorrison J."/>
            <person name="Sanka R."/>
            <person name="Torralba M."/>
            <person name="Gillis M."/>
            <person name="Haft D.H."/>
            <person name="Methe B."/>
            <person name="Sutton G."/>
            <person name="Nelson K.E."/>
        </authorList>
    </citation>
    <scope>NUCLEOTIDE SEQUENCE [LARGE SCALE GENOMIC DNA]</scope>
    <source>
        <strain evidence="2 3">DNF00320</strain>
    </source>
</reference>
<keyword evidence="1" id="KW-0732">Signal</keyword>